<dbReference type="EMBL" id="GIKN01002564">
    <property type="protein sequence ID" value="NIE44837.1"/>
    <property type="molecule type" value="Transcribed_RNA"/>
</dbReference>
<sequence>MKWLGLVLRNHLCISQALSMHPFPLLHYGISLPFQYRARFVQPITFVPSCPEEILNALHLRRYHLSCAWSSSQKLRNKTMGQVGGKRKALNYTQNNKYTCDGYETCKTYCSLDCSCITHHLHRSPPQYRRVCFAFSFNIKNKHSSINSARTLGRARNQQSHLWTKQVQTLKNYSKVTNNSYLQLCKMVSASKKSNLSAVKYAEVIVKSKQ</sequence>
<proteinExistence type="predicted"/>
<accession>A0A6G5A480</accession>
<dbReference type="AlphaFoldDB" id="A0A6G5A480"/>
<reference evidence="1" key="1">
    <citation type="submission" date="2020-03" db="EMBL/GenBank/DDBJ databases">
        <title>A transcriptome and proteome of the tick Rhipicephalus microplus shaped by the genetic composition of its hosts and developmental stage.</title>
        <authorList>
            <person name="Garcia G.R."/>
            <person name="Ribeiro J.M.C."/>
            <person name="Maruyama S.R."/>
            <person name="Gardinasse L.G."/>
            <person name="Nelson K."/>
            <person name="Ferreira B.R."/>
            <person name="Andrade T.G."/>
            <person name="Santos I.K.F.M."/>
        </authorList>
    </citation>
    <scope>NUCLEOTIDE SEQUENCE</scope>
    <source>
        <strain evidence="1">NSGR</strain>
        <tissue evidence="1">Salivary glands</tissue>
    </source>
</reference>
<name>A0A6G5A480_RHIMP</name>
<organism evidence="1">
    <name type="scientific">Rhipicephalus microplus</name>
    <name type="common">Cattle tick</name>
    <name type="synonym">Boophilus microplus</name>
    <dbReference type="NCBI Taxonomy" id="6941"/>
    <lineage>
        <taxon>Eukaryota</taxon>
        <taxon>Metazoa</taxon>
        <taxon>Ecdysozoa</taxon>
        <taxon>Arthropoda</taxon>
        <taxon>Chelicerata</taxon>
        <taxon>Arachnida</taxon>
        <taxon>Acari</taxon>
        <taxon>Parasitiformes</taxon>
        <taxon>Ixodida</taxon>
        <taxon>Ixodoidea</taxon>
        <taxon>Ixodidae</taxon>
        <taxon>Rhipicephalinae</taxon>
        <taxon>Rhipicephalus</taxon>
        <taxon>Boophilus</taxon>
    </lineage>
</organism>
<evidence type="ECO:0000313" key="1">
    <source>
        <dbReference type="EMBL" id="NIE44837.1"/>
    </source>
</evidence>
<protein>
    <submittedName>
        <fullName evidence="1">Putative secreted protein</fullName>
    </submittedName>
</protein>